<evidence type="ECO:0000259" key="1">
    <source>
        <dbReference type="Pfam" id="PF10157"/>
    </source>
</evidence>
<dbReference type="PANTHER" id="PTHR39708">
    <property type="entry name" value="OS07G0483400 PROTEIN"/>
    <property type="match status" value="1"/>
</dbReference>
<dbReference type="InterPro" id="IPR046465">
    <property type="entry name" value="BORCS6_C"/>
</dbReference>
<dbReference type="Pfam" id="PF10157">
    <property type="entry name" value="BORCS6"/>
    <property type="match status" value="1"/>
</dbReference>
<proteinExistence type="evidence at transcript level"/>
<sequence length="154" mass="16700">MDREGAENIDRNAGAEAIAISEENNKTSCAEQELENEVLLPSKAPPDLVMALEIVEKDACEVAGSLTSLLSSLRLALSQVTGSSVEHMRCYNDVAGQVQESALDATSKGNRFINACMRLNEEMKGMGSLAAQLKLLRRTADNLDSLVTRYLPRT</sequence>
<organism evidence="2">
    <name type="scientific">Picea sitchensis</name>
    <name type="common">Sitka spruce</name>
    <name type="synonym">Pinus sitchensis</name>
    <dbReference type="NCBI Taxonomy" id="3332"/>
    <lineage>
        <taxon>Eukaryota</taxon>
        <taxon>Viridiplantae</taxon>
        <taxon>Streptophyta</taxon>
        <taxon>Embryophyta</taxon>
        <taxon>Tracheophyta</taxon>
        <taxon>Spermatophyta</taxon>
        <taxon>Pinopsida</taxon>
        <taxon>Pinidae</taxon>
        <taxon>Conifers I</taxon>
        <taxon>Pinales</taxon>
        <taxon>Pinaceae</taxon>
        <taxon>Picea</taxon>
    </lineage>
</organism>
<name>A9NTE6_PICSI</name>
<protein>
    <recommendedName>
        <fullName evidence="1">BLOC-1-related complex subunit 6 C-terminal helix domain-containing protein</fullName>
    </recommendedName>
</protein>
<feature type="domain" description="BLOC-1-related complex subunit 6 C-terminal helix" evidence="1">
    <location>
        <begin position="51"/>
        <end position="144"/>
    </location>
</feature>
<evidence type="ECO:0000313" key="2">
    <source>
        <dbReference type="EMBL" id="ABK23907.1"/>
    </source>
</evidence>
<reference evidence="2" key="1">
    <citation type="journal article" date="2008" name="BMC Genomics">
        <title>A conifer genomics resource of 200,000 spruce (Picea spp.) ESTs and 6,464 high-quality, sequence-finished full-length cDNAs for Sitka spruce (Picea sitchensis).</title>
        <authorList>
            <person name="Ralph S.G."/>
            <person name="Chun H.J."/>
            <person name="Kolosova N."/>
            <person name="Cooper D."/>
            <person name="Oddy C."/>
            <person name="Ritland C.E."/>
            <person name="Kirkpatrick R."/>
            <person name="Moore R."/>
            <person name="Barber S."/>
            <person name="Holt R.A."/>
            <person name="Jones S.J."/>
            <person name="Marra M.A."/>
            <person name="Douglas C.J."/>
            <person name="Ritland K."/>
            <person name="Bohlmann J."/>
        </authorList>
    </citation>
    <scope>NUCLEOTIDE SEQUENCE</scope>
    <source>
        <tissue evidence="2">Green portion of the leader tissue</tissue>
    </source>
</reference>
<dbReference type="PANTHER" id="PTHR39708:SF2">
    <property type="entry name" value="BLOC-1-RELATED COMPLEX SUBUNIT 6 C-TERMINAL HELIX DOMAIN-CONTAINING PROTEIN"/>
    <property type="match status" value="1"/>
</dbReference>
<dbReference type="AlphaFoldDB" id="A9NTE6"/>
<accession>A9NTE6</accession>
<dbReference type="EMBL" id="EF084595">
    <property type="protein sequence ID" value="ABK23907.1"/>
    <property type="molecule type" value="mRNA"/>
</dbReference>